<organism evidence="3 4">
    <name type="scientific">Cellvibrio zantedeschiae</name>
    <dbReference type="NCBI Taxonomy" id="1237077"/>
    <lineage>
        <taxon>Bacteria</taxon>
        <taxon>Pseudomonadati</taxon>
        <taxon>Pseudomonadota</taxon>
        <taxon>Gammaproteobacteria</taxon>
        <taxon>Cellvibrionales</taxon>
        <taxon>Cellvibrionaceae</taxon>
        <taxon>Cellvibrio</taxon>
    </lineage>
</organism>
<feature type="signal peptide" evidence="2">
    <location>
        <begin position="1"/>
        <end position="28"/>
    </location>
</feature>
<dbReference type="EMBL" id="BMYZ01000001">
    <property type="protein sequence ID" value="GGY65795.1"/>
    <property type="molecule type" value="Genomic_DNA"/>
</dbReference>
<evidence type="ECO:0008006" key="5">
    <source>
        <dbReference type="Google" id="ProtNLM"/>
    </source>
</evidence>
<evidence type="ECO:0000313" key="4">
    <source>
        <dbReference type="Proteomes" id="UP000619761"/>
    </source>
</evidence>
<dbReference type="InterPro" id="IPR014917">
    <property type="entry name" value="DUF1800"/>
</dbReference>
<dbReference type="RefSeq" id="WP_189416099.1">
    <property type="nucleotide sequence ID" value="NZ_BMYZ01000001.1"/>
</dbReference>
<evidence type="ECO:0000256" key="2">
    <source>
        <dbReference type="SAM" id="SignalP"/>
    </source>
</evidence>
<comment type="caution">
    <text evidence="3">The sequence shown here is derived from an EMBL/GenBank/DDBJ whole genome shotgun (WGS) entry which is preliminary data.</text>
</comment>
<gene>
    <name evidence="3" type="ORF">GCM10011613_07100</name>
</gene>
<reference evidence="4" key="1">
    <citation type="journal article" date="2019" name="Int. J. Syst. Evol. Microbiol.">
        <title>The Global Catalogue of Microorganisms (GCM) 10K type strain sequencing project: providing services to taxonomists for standard genome sequencing and annotation.</title>
        <authorList>
            <consortium name="The Broad Institute Genomics Platform"/>
            <consortium name="The Broad Institute Genome Sequencing Center for Infectious Disease"/>
            <person name="Wu L."/>
            <person name="Ma J."/>
        </authorList>
    </citation>
    <scope>NUCLEOTIDE SEQUENCE [LARGE SCALE GENOMIC DNA]</scope>
    <source>
        <strain evidence="4">KCTC 32239</strain>
    </source>
</reference>
<name>A0ABQ3ATH9_9GAMM</name>
<sequence length="639" mass="70524">MNPVIGKLLRKNLLGWGCLLVMSSLIPACGGGGGSGGDQNSNSSSSTQIEPPPIVPKPVVLKPDTAPDPALPARGSPDWDKAVEASRFLSKATFGATAKDIDYIIKNGKSAWLEQQFAKPQTPQLTLFKKRLEDLGFVAVPPYMYNGGDSTREEFTFERVIFQHHIWMETSIWGEDQLRSRVAHALSQILVVSQFGANQFARETGFANYIDILAHGSFGNYGELLTDITLNPIMGLYLNTLNNPKADEAKFTRPDENYAREVMQLFSIGLYQLNNDGTLKLDANGKKIATYNQQTVKEFARVFTGWSYSTYTEFAQNGVFTIYPAAIANIDPMKAFQEYHDVGSKTLLNGEVIPAGQTARQDIDSAIRNIMNHPNVGPFISKQLIQYLITSNPSNAYVNRVATVFNDNGSGVKGDMKAVVKAIYMDDEANTPADQNSSYGKFKETPLAVSGIWRAFKAQGVPIKSPRTGTVTTIAHHHYGPEEQEMLHAPSVFNYYSSDYSPPGNLSKKKILAPETQIFDGLLAVHQNNLMANIIFRRAMNDKNIYTGEDAGEINGIIPYGDYWNPHVKALLNLTEERALAEKPEALVDRINLLLTQGKINAEDSALIVKHISSIADPLERIYEAIYIIAISPEYAVQG</sequence>
<dbReference type="PANTHER" id="PTHR43737:SF1">
    <property type="entry name" value="DUF1501 DOMAIN-CONTAINING PROTEIN"/>
    <property type="match status" value="1"/>
</dbReference>
<feature type="chain" id="PRO_5046183507" description="DUF1800 domain-containing protein" evidence="2">
    <location>
        <begin position="29"/>
        <end position="639"/>
    </location>
</feature>
<proteinExistence type="predicted"/>
<keyword evidence="2" id="KW-0732">Signal</keyword>
<keyword evidence="4" id="KW-1185">Reference proteome</keyword>
<accession>A0ABQ3ATH9</accession>
<dbReference type="Proteomes" id="UP000619761">
    <property type="component" value="Unassembled WGS sequence"/>
</dbReference>
<evidence type="ECO:0000256" key="1">
    <source>
        <dbReference type="SAM" id="MobiDB-lite"/>
    </source>
</evidence>
<dbReference type="Pfam" id="PF08811">
    <property type="entry name" value="DUF1800"/>
    <property type="match status" value="1"/>
</dbReference>
<dbReference type="PANTHER" id="PTHR43737">
    <property type="entry name" value="BLL7424 PROTEIN"/>
    <property type="match status" value="1"/>
</dbReference>
<protein>
    <recommendedName>
        <fullName evidence="5">DUF1800 domain-containing protein</fullName>
    </recommendedName>
</protein>
<feature type="region of interest" description="Disordered" evidence="1">
    <location>
        <begin position="31"/>
        <end position="55"/>
    </location>
</feature>
<evidence type="ECO:0000313" key="3">
    <source>
        <dbReference type="EMBL" id="GGY65795.1"/>
    </source>
</evidence>